<organism evidence="7 8">
    <name type="scientific">Mortierella alpina</name>
    <name type="common">Oleaginous fungus</name>
    <name type="synonym">Mortierella renispora</name>
    <dbReference type="NCBI Taxonomy" id="64518"/>
    <lineage>
        <taxon>Eukaryota</taxon>
        <taxon>Fungi</taxon>
        <taxon>Fungi incertae sedis</taxon>
        <taxon>Mucoromycota</taxon>
        <taxon>Mortierellomycotina</taxon>
        <taxon>Mortierellomycetes</taxon>
        <taxon>Mortierellales</taxon>
        <taxon>Mortierellaceae</taxon>
        <taxon>Mortierella</taxon>
    </lineage>
</organism>
<dbReference type="Proteomes" id="UP000717515">
    <property type="component" value="Unassembled WGS sequence"/>
</dbReference>
<feature type="compositionally biased region" description="Polar residues" evidence="5">
    <location>
        <begin position="28"/>
        <end position="66"/>
    </location>
</feature>
<keyword evidence="3" id="KW-0408">Iron</keyword>
<name>A0A9P8CVH6_MORAP</name>
<dbReference type="Gene3D" id="2.102.10.10">
    <property type="entry name" value="Rieske [2Fe-2S] iron-sulphur domain"/>
    <property type="match status" value="1"/>
</dbReference>
<dbReference type="GO" id="GO:0046872">
    <property type="term" value="F:metal ion binding"/>
    <property type="evidence" value="ECO:0007669"/>
    <property type="project" value="UniProtKB-KW"/>
</dbReference>
<accession>A0A9P8CVH6</accession>
<feature type="domain" description="Rieske" evidence="6">
    <location>
        <begin position="164"/>
        <end position="230"/>
    </location>
</feature>
<comment type="caution">
    <text evidence="7">The sequence shown here is derived from an EMBL/GenBank/DDBJ whole genome shotgun (WGS) entry which is preliminary data.</text>
</comment>
<proteinExistence type="predicted"/>
<keyword evidence="1" id="KW-0001">2Fe-2S</keyword>
<reference evidence="7" key="1">
    <citation type="submission" date="2021-07" db="EMBL/GenBank/DDBJ databases">
        <title>Draft genome of Mortierella alpina, strain LL118, isolated from an aspen leaf litter sample.</title>
        <authorList>
            <person name="Yang S."/>
            <person name="Vinatzer B.A."/>
        </authorList>
    </citation>
    <scope>NUCLEOTIDE SEQUENCE</scope>
    <source>
        <strain evidence="7">LL118</strain>
    </source>
</reference>
<dbReference type="EMBL" id="JAIFTL010000239">
    <property type="protein sequence ID" value="KAG9321007.1"/>
    <property type="molecule type" value="Genomic_DNA"/>
</dbReference>
<dbReference type="AlphaFoldDB" id="A0A9P8CVH6"/>
<evidence type="ECO:0000256" key="5">
    <source>
        <dbReference type="SAM" id="MobiDB-lite"/>
    </source>
</evidence>
<dbReference type="SUPFAM" id="SSF50022">
    <property type="entry name" value="ISP domain"/>
    <property type="match status" value="1"/>
</dbReference>
<evidence type="ECO:0000313" key="7">
    <source>
        <dbReference type="EMBL" id="KAG9321007.1"/>
    </source>
</evidence>
<feature type="compositionally biased region" description="Low complexity" evidence="5">
    <location>
        <begin position="76"/>
        <end position="85"/>
    </location>
</feature>
<evidence type="ECO:0000256" key="2">
    <source>
        <dbReference type="ARBA" id="ARBA00022723"/>
    </source>
</evidence>
<evidence type="ECO:0000256" key="3">
    <source>
        <dbReference type="ARBA" id="ARBA00023004"/>
    </source>
</evidence>
<dbReference type="InterPro" id="IPR036922">
    <property type="entry name" value="Rieske_2Fe-2S_sf"/>
</dbReference>
<evidence type="ECO:0000313" key="8">
    <source>
        <dbReference type="Proteomes" id="UP000717515"/>
    </source>
</evidence>
<evidence type="ECO:0000259" key="6">
    <source>
        <dbReference type="PROSITE" id="PS51296"/>
    </source>
</evidence>
<evidence type="ECO:0000256" key="1">
    <source>
        <dbReference type="ARBA" id="ARBA00022714"/>
    </source>
</evidence>
<dbReference type="GO" id="GO:0051537">
    <property type="term" value="F:2 iron, 2 sulfur cluster binding"/>
    <property type="evidence" value="ECO:0007669"/>
    <property type="project" value="UniProtKB-KW"/>
</dbReference>
<keyword evidence="2" id="KW-0479">Metal-binding</keyword>
<sequence length="230" mass="24603">MPKAAIAIDTSHSSADKDSKVVPGTHDLPSTASTTNLSVSGTESPPSANDENTTAIDTVTDSISKLSVSPSPPVSTPQAEPSTTTESKKDSSSSSSSSPEAPLKVTVAKAQDKQAEEEVEEELSPEEAKLRAKGLKSTHRPGFYIHIDSPRRLRIQTSTTTFDLDRYCPHANADMLKWASADNSGVLRSDMTLRCGVHYWGFDLSKSGQCIAHPEESLNACPVSSSELDW</sequence>
<evidence type="ECO:0000256" key="4">
    <source>
        <dbReference type="ARBA" id="ARBA00023014"/>
    </source>
</evidence>
<protein>
    <recommendedName>
        <fullName evidence="6">Rieske domain-containing protein</fullName>
    </recommendedName>
</protein>
<dbReference type="Pfam" id="PF00355">
    <property type="entry name" value="Rieske"/>
    <property type="match status" value="1"/>
</dbReference>
<keyword evidence="4" id="KW-0411">Iron-sulfur</keyword>
<dbReference type="InterPro" id="IPR017941">
    <property type="entry name" value="Rieske_2Fe-2S"/>
</dbReference>
<feature type="region of interest" description="Disordered" evidence="5">
    <location>
        <begin position="1"/>
        <end position="135"/>
    </location>
</feature>
<gene>
    <name evidence="7" type="ORF">KVV02_003985</name>
</gene>
<dbReference type="PROSITE" id="PS51296">
    <property type="entry name" value="RIESKE"/>
    <property type="match status" value="1"/>
</dbReference>